<dbReference type="InterPro" id="IPR014056">
    <property type="entry name" value="TypeIITA-like_toxin_pred"/>
</dbReference>
<dbReference type="PIRSF" id="PIRSF028744">
    <property type="entry name" value="Addict_mod_HI1419"/>
    <property type="match status" value="1"/>
</dbReference>
<protein>
    <submittedName>
        <fullName evidence="1">Putative addiction module killer protein</fullName>
    </submittedName>
</protein>
<accession>A0A1W1H380</accession>
<evidence type="ECO:0000313" key="1">
    <source>
        <dbReference type="EMBL" id="SLM25961.1"/>
    </source>
</evidence>
<dbReference type="InterPro" id="IPR009241">
    <property type="entry name" value="HigB-like"/>
</dbReference>
<sequence length="106" mass="11802">MAACVHYSGHVARIQTTTEFNSWLNGLRDKQGRQRIAVRITRLALGNPGKHRVLAGGIAELKIDFGPAYRIYYTQRAGITYILLCGGDKDSQSRDIEQARKLASLL</sequence>
<organism evidence="1 2">
    <name type="scientific">Stenotrophomonas indicatrix</name>
    <dbReference type="NCBI Taxonomy" id="2045451"/>
    <lineage>
        <taxon>Bacteria</taxon>
        <taxon>Pseudomonadati</taxon>
        <taxon>Pseudomonadota</taxon>
        <taxon>Gammaproteobacteria</taxon>
        <taxon>Lysobacterales</taxon>
        <taxon>Lysobacteraceae</taxon>
        <taxon>Stenotrophomonas</taxon>
    </lineage>
</organism>
<dbReference type="RefSeq" id="WP_080150392.1">
    <property type="nucleotide sequence ID" value="NZ_FWEU01000005.1"/>
</dbReference>
<dbReference type="NCBIfam" id="TIGR02683">
    <property type="entry name" value="upstrm_HI1419"/>
    <property type="match status" value="1"/>
</dbReference>
<dbReference type="AlphaFoldDB" id="A0A1W1H380"/>
<dbReference type="Pfam" id="PF05973">
    <property type="entry name" value="Gp49"/>
    <property type="match status" value="1"/>
</dbReference>
<dbReference type="PANTHER" id="PTHR41791:SF1">
    <property type="entry name" value="SSL7039 PROTEIN"/>
    <property type="match status" value="1"/>
</dbReference>
<name>A0A1W1H380_9GAMM</name>
<dbReference type="Proteomes" id="UP000191133">
    <property type="component" value="Unassembled WGS sequence"/>
</dbReference>
<evidence type="ECO:0000313" key="2">
    <source>
        <dbReference type="Proteomes" id="UP000191133"/>
    </source>
</evidence>
<dbReference type="EMBL" id="FWEU01000005">
    <property type="protein sequence ID" value="SLM25961.1"/>
    <property type="molecule type" value="Genomic_DNA"/>
</dbReference>
<dbReference type="PANTHER" id="PTHR41791">
    <property type="entry name" value="SSL7039 PROTEIN"/>
    <property type="match status" value="1"/>
</dbReference>
<gene>
    <name evidence="1" type="ORF">SAMN04488690_3717</name>
</gene>
<reference evidence="2" key="1">
    <citation type="submission" date="2016-10" db="EMBL/GenBank/DDBJ databases">
        <authorList>
            <person name="Varghese N."/>
        </authorList>
    </citation>
    <scope>NUCLEOTIDE SEQUENCE [LARGE SCALE GENOMIC DNA]</scope>
    <source>
        <strain evidence="2">92MFCol6.1</strain>
    </source>
</reference>
<proteinExistence type="predicted"/>